<reference evidence="3" key="1">
    <citation type="journal article" date="2019" name="Int. J. Syst. Evol. Microbiol.">
        <title>The Global Catalogue of Microorganisms (GCM) 10K type strain sequencing project: providing services to taxonomists for standard genome sequencing and annotation.</title>
        <authorList>
            <consortium name="The Broad Institute Genomics Platform"/>
            <consortium name="The Broad Institute Genome Sequencing Center for Infectious Disease"/>
            <person name="Wu L."/>
            <person name="Ma J."/>
        </authorList>
    </citation>
    <scope>NUCLEOTIDE SEQUENCE [LARGE SCALE GENOMIC DNA]</scope>
    <source>
        <strain evidence="3">NBRC 112299</strain>
    </source>
</reference>
<feature type="compositionally biased region" description="Basic and acidic residues" evidence="1">
    <location>
        <begin position="40"/>
        <end position="51"/>
    </location>
</feature>
<name>A0ABQ6IAT7_9MICO</name>
<organism evidence="2 3">
    <name type="scientific">Demequina litorisediminis</name>
    <dbReference type="NCBI Taxonomy" id="1849022"/>
    <lineage>
        <taxon>Bacteria</taxon>
        <taxon>Bacillati</taxon>
        <taxon>Actinomycetota</taxon>
        <taxon>Actinomycetes</taxon>
        <taxon>Micrococcales</taxon>
        <taxon>Demequinaceae</taxon>
        <taxon>Demequina</taxon>
    </lineage>
</organism>
<proteinExistence type="predicted"/>
<feature type="region of interest" description="Disordered" evidence="1">
    <location>
        <begin position="91"/>
        <end position="113"/>
    </location>
</feature>
<keyword evidence="3" id="KW-1185">Reference proteome</keyword>
<dbReference type="EMBL" id="BSUN01000001">
    <property type="protein sequence ID" value="GMA34789.1"/>
    <property type="molecule type" value="Genomic_DNA"/>
</dbReference>
<accession>A0ABQ6IAT7</accession>
<sequence>MADRSDEGVERRGKRCGLAEVGMQASFRDRVERLLKCRAVGQDHEDGRGGEGYDVEQGAPGASPTPDPEQWTRTESCGGAVLEVTARRVARRGQSQSIDVGGNGIAQCDTAAG</sequence>
<evidence type="ECO:0000256" key="1">
    <source>
        <dbReference type="SAM" id="MobiDB-lite"/>
    </source>
</evidence>
<protein>
    <submittedName>
        <fullName evidence="2">Uncharacterized protein</fullName>
    </submittedName>
</protein>
<gene>
    <name evidence="2" type="ORF">GCM10025876_09930</name>
</gene>
<dbReference type="RefSeq" id="WP_284327611.1">
    <property type="nucleotide sequence ID" value="NZ_BSUN01000001.1"/>
</dbReference>
<evidence type="ECO:0000313" key="3">
    <source>
        <dbReference type="Proteomes" id="UP001157125"/>
    </source>
</evidence>
<evidence type="ECO:0000313" key="2">
    <source>
        <dbReference type="EMBL" id="GMA34789.1"/>
    </source>
</evidence>
<feature type="region of interest" description="Disordered" evidence="1">
    <location>
        <begin position="40"/>
        <end position="73"/>
    </location>
</feature>
<comment type="caution">
    <text evidence="2">The sequence shown here is derived from an EMBL/GenBank/DDBJ whole genome shotgun (WGS) entry which is preliminary data.</text>
</comment>
<dbReference type="Proteomes" id="UP001157125">
    <property type="component" value="Unassembled WGS sequence"/>
</dbReference>